<evidence type="ECO:0000256" key="1">
    <source>
        <dbReference type="ARBA" id="ARBA00009477"/>
    </source>
</evidence>
<name>A0A6N4SP69_CYTH3</name>
<dbReference type="Gene3D" id="2.40.50.100">
    <property type="match status" value="1"/>
</dbReference>
<dbReference type="Gene3D" id="2.40.30.170">
    <property type="match status" value="1"/>
</dbReference>
<dbReference type="PROSITE" id="PS51257">
    <property type="entry name" value="PROKAR_LIPOPROTEIN"/>
    <property type="match status" value="1"/>
</dbReference>
<proteinExistence type="inferred from homology"/>
<dbReference type="GO" id="GO:0015679">
    <property type="term" value="P:plasma membrane copper ion transport"/>
    <property type="evidence" value="ECO:0007669"/>
    <property type="project" value="TreeGrafter"/>
</dbReference>
<reference evidence="5 6" key="1">
    <citation type="journal article" date="2007" name="Appl. Environ. Microbiol.">
        <title>Genome sequence of the cellulolytic gliding bacterium Cytophaga hutchinsonii.</title>
        <authorList>
            <person name="Xie G."/>
            <person name="Bruce D.C."/>
            <person name="Challacombe J.F."/>
            <person name="Chertkov O."/>
            <person name="Detter J.C."/>
            <person name="Gilna P."/>
            <person name="Han C.S."/>
            <person name="Lucas S."/>
            <person name="Misra M."/>
            <person name="Myers G.L."/>
            <person name="Richardson P."/>
            <person name="Tapia R."/>
            <person name="Thayer N."/>
            <person name="Thompson L.S."/>
            <person name="Brettin T.S."/>
            <person name="Henrissat B."/>
            <person name="Wilson D.B."/>
            <person name="McBride M.J."/>
        </authorList>
    </citation>
    <scope>NUCLEOTIDE SEQUENCE [LARGE SCALE GENOMIC DNA]</scope>
    <source>
        <strain evidence="6">ATCC 33406 / DSM 1761 / CIP 103989 / NBRC 15051 / NCIMB 9469 / D465</strain>
    </source>
</reference>
<comment type="similarity">
    <text evidence="1">Belongs to the membrane fusion protein (MFP) (TC 8.A.1) family.</text>
</comment>
<dbReference type="SUPFAM" id="SSF111369">
    <property type="entry name" value="HlyD-like secretion proteins"/>
    <property type="match status" value="1"/>
</dbReference>
<dbReference type="PANTHER" id="PTHR30097:SF4">
    <property type="entry name" value="SLR6042 PROTEIN"/>
    <property type="match status" value="1"/>
</dbReference>
<evidence type="ECO:0000313" key="5">
    <source>
        <dbReference type="EMBL" id="ABG58116.1"/>
    </source>
</evidence>
<dbReference type="InterPro" id="IPR058792">
    <property type="entry name" value="Beta-barrel_RND_2"/>
</dbReference>
<evidence type="ECO:0000259" key="3">
    <source>
        <dbReference type="Pfam" id="PF25954"/>
    </source>
</evidence>
<keyword evidence="2" id="KW-0813">Transport</keyword>
<gene>
    <name evidence="5" type="primary">czcB</name>
    <name evidence="5" type="ordered locus">CHU_0830</name>
</gene>
<dbReference type="GO" id="GO:0016020">
    <property type="term" value="C:membrane"/>
    <property type="evidence" value="ECO:0007669"/>
    <property type="project" value="InterPro"/>
</dbReference>
<dbReference type="GO" id="GO:0015562">
    <property type="term" value="F:efflux transmembrane transporter activity"/>
    <property type="evidence" value="ECO:0007669"/>
    <property type="project" value="InterPro"/>
</dbReference>
<dbReference type="FunFam" id="2.40.30.170:FF:000010">
    <property type="entry name" value="Efflux RND transporter periplasmic adaptor subunit"/>
    <property type="match status" value="1"/>
</dbReference>
<dbReference type="Pfam" id="PF25954">
    <property type="entry name" value="Beta-barrel_RND_2"/>
    <property type="match status" value="1"/>
</dbReference>
<organism evidence="5 6">
    <name type="scientific">Cytophaga hutchinsonii (strain ATCC 33406 / DSM 1761 / CIP 103989 / NBRC 15051 / NCIMB 9469 / D465)</name>
    <dbReference type="NCBI Taxonomy" id="269798"/>
    <lineage>
        <taxon>Bacteria</taxon>
        <taxon>Pseudomonadati</taxon>
        <taxon>Bacteroidota</taxon>
        <taxon>Cytophagia</taxon>
        <taxon>Cytophagales</taxon>
        <taxon>Cytophagaceae</taxon>
        <taxon>Cytophaga</taxon>
    </lineage>
</organism>
<dbReference type="GO" id="GO:0060003">
    <property type="term" value="P:copper ion export"/>
    <property type="evidence" value="ECO:0007669"/>
    <property type="project" value="TreeGrafter"/>
</dbReference>
<dbReference type="InterPro" id="IPR006143">
    <property type="entry name" value="RND_pump_MFP"/>
</dbReference>
<accession>A0A6N4SP69</accession>
<protein>
    <submittedName>
        <fullName evidence="5">Cation eflux system protein</fullName>
    </submittedName>
</protein>
<dbReference type="AlphaFoldDB" id="A0A6N4SP69"/>
<feature type="domain" description="CzcB-like barrel-sandwich hybrid" evidence="4">
    <location>
        <begin position="75"/>
        <end position="215"/>
    </location>
</feature>
<dbReference type="InterPro" id="IPR058647">
    <property type="entry name" value="BSH_CzcB-like"/>
</dbReference>
<dbReference type="InterPro" id="IPR051909">
    <property type="entry name" value="MFP_Cation_Efflux"/>
</dbReference>
<dbReference type="PANTHER" id="PTHR30097">
    <property type="entry name" value="CATION EFFLUX SYSTEM PROTEIN CUSB"/>
    <property type="match status" value="1"/>
</dbReference>
<dbReference type="Pfam" id="PF25973">
    <property type="entry name" value="BSH_CzcB"/>
    <property type="match status" value="1"/>
</dbReference>
<feature type="domain" description="CusB-like beta-barrel" evidence="3">
    <location>
        <begin position="218"/>
        <end position="295"/>
    </location>
</feature>
<keyword evidence="6" id="KW-1185">Reference proteome</keyword>
<dbReference type="NCBIfam" id="TIGR01730">
    <property type="entry name" value="RND_mfp"/>
    <property type="match status" value="1"/>
</dbReference>
<dbReference type="Proteomes" id="UP000001822">
    <property type="component" value="Chromosome"/>
</dbReference>
<dbReference type="GO" id="GO:0030313">
    <property type="term" value="C:cell envelope"/>
    <property type="evidence" value="ECO:0007669"/>
    <property type="project" value="TreeGrafter"/>
</dbReference>
<evidence type="ECO:0000259" key="4">
    <source>
        <dbReference type="Pfam" id="PF25973"/>
    </source>
</evidence>
<dbReference type="KEGG" id="chu:CHU_0830"/>
<evidence type="ECO:0000256" key="2">
    <source>
        <dbReference type="ARBA" id="ARBA00022448"/>
    </source>
</evidence>
<evidence type="ECO:0000313" key="6">
    <source>
        <dbReference type="Proteomes" id="UP000001822"/>
    </source>
</evidence>
<dbReference type="EMBL" id="CP000383">
    <property type="protein sequence ID" value="ABG58116.1"/>
    <property type="molecule type" value="Genomic_DNA"/>
</dbReference>
<dbReference type="Gene3D" id="2.40.420.20">
    <property type="match status" value="1"/>
</dbReference>
<sequence length="368" mass="41685">MNLNNKMNCFVLLLVFAGLLGTSCSDEKKSIAEPIDTNCLSDSMLKLIEFDTIQYKQVTTRLLLSGKITENEDKLVKVYPLVGGYVKDLRVELGDYVNKGDVLAVIQSTEVADFQNQLVIAESNLNIAEKNLQVTQDMFEGGLSSEKDLVVAKKEYQKAVGELRRIKEVMNIYGVGEFSAYTVKAPISGFITEKFINENMQFRMDNTEQLFTIANLDNVWVIANVFESDIDHVKEGSEVEVTTLSYPDQVYKGRVDKIFNVLDKSSRVMKVRIILDNKGYKLKPEMFASISLLSQSGVKSLIAPENSLIFDNNKDYVLVYKDACHIDIRAIERIDKIDNNVRIQSGLKEGERVITKHQLLIYNHLINR</sequence>